<feature type="region of interest" description="Disordered" evidence="3">
    <location>
        <begin position="1"/>
        <end position="26"/>
    </location>
</feature>
<name>A0A438B7Y0_9NOCA</name>
<dbReference type="InterPro" id="IPR050109">
    <property type="entry name" value="HTH-type_TetR-like_transc_reg"/>
</dbReference>
<dbReference type="AlphaFoldDB" id="A0A438B7Y0"/>
<evidence type="ECO:0000256" key="1">
    <source>
        <dbReference type="ARBA" id="ARBA00023125"/>
    </source>
</evidence>
<proteinExistence type="predicted"/>
<feature type="domain" description="HTH tetR-type" evidence="4">
    <location>
        <begin position="25"/>
        <end position="85"/>
    </location>
</feature>
<keyword evidence="1 2" id="KW-0238">DNA-binding</keyword>
<dbReference type="PRINTS" id="PR00455">
    <property type="entry name" value="HTHTETR"/>
</dbReference>
<accession>A0A438B7Y0</accession>
<dbReference type="InterPro" id="IPR009057">
    <property type="entry name" value="Homeodomain-like_sf"/>
</dbReference>
<dbReference type="Gene3D" id="1.10.357.10">
    <property type="entry name" value="Tetracycline Repressor, domain 2"/>
    <property type="match status" value="1"/>
</dbReference>
<organism evidence="5 6">
    <name type="scientific">Prescottella agglutinans</name>
    <dbReference type="NCBI Taxonomy" id="1644129"/>
    <lineage>
        <taxon>Bacteria</taxon>
        <taxon>Bacillati</taxon>
        <taxon>Actinomycetota</taxon>
        <taxon>Actinomycetes</taxon>
        <taxon>Mycobacteriales</taxon>
        <taxon>Nocardiaceae</taxon>
        <taxon>Prescottella</taxon>
    </lineage>
</organism>
<evidence type="ECO:0000256" key="3">
    <source>
        <dbReference type="SAM" id="MobiDB-lite"/>
    </source>
</evidence>
<dbReference type="Proteomes" id="UP000286208">
    <property type="component" value="Unassembled WGS sequence"/>
</dbReference>
<gene>
    <name evidence="5" type="ORF">EGT67_24165</name>
</gene>
<sequence>MGAGDPDRSDRPTVLDPASLPKGQRERRQRIIDAAGELLVADDFERIQIRDVADRSGVALGTVYRYFASKEHLYAAVLRDWSARDPIKHENAPDPELPPSERIRIRLHHSVHRFEEYPTYLRLQNVLRQSTDPVVCALFAEFSSQALASYREQLFDLPGEDASDIVAIVTAVLTHELILFGLGRQDIAEVHRLLDRTVDLVFGLDPKG</sequence>
<dbReference type="Pfam" id="PF00440">
    <property type="entry name" value="TetR_N"/>
    <property type="match status" value="1"/>
</dbReference>
<evidence type="ECO:0000313" key="6">
    <source>
        <dbReference type="Proteomes" id="UP000286208"/>
    </source>
</evidence>
<evidence type="ECO:0000313" key="5">
    <source>
        <dbReference type="EMBL" id="RVW07070.1"/>
    </source>
</evidence>
<feature type="compositionally biased region" description="Basic and acidic residues" evidence="3">
    <location>
        <begin position="1"/>
        <end position="13"/>
    </location>
</feature>
<evidence type="ECO:0000256" key="2">
    <source>
        <dbReference type="PROSITE-ProRule" id="PRU00335"/>
    </source>
</evidence>
<comment type="caution">
    <text evidence="5">The sequence shown here is derived from an EMBL/GenBank/DDBJ whole genome shotgun (WGS) entry which is preliminary data.</text>
</comment>
<dbReference type="OrthoDB" id="4537491at2"/>
<reference evidence="5 6" key="1">
    <citation type="submission" date="2018-11" db="EMBL/GenBank/DDBJ databases">
        <title>Rhodococcus spongicola sp. nov. and Rhodococcus xishaensis sp. nov. from marine sponges.</title>
        <authorList>
            <person name="Li L."/>
            <person name="Lin H.W."/>
        </authorList>
    </citation>
    <scope>NUCLEOTIDE SEQUENCE [LARGE SCALE GENOMIC DNA]</scope>
    <source>
        <strain evidence="5 6">CCTCC AB2014297</strain>
    </source>
</reference>
<dbReference type="PANTHER" id="PTHR30055:SF242">
    <property type="entry name" value="HTH-TYPE TRANSCRIPTIONAL REPRESSOR KSTR"/>
    <property type="match status" value="1"/>
</dbReference>
<keyword evidence="6" id="KW-1185">Reference proteome</keyword>
<dbReference type="PROSITE" id="PS50977">
    <property type="entry name" value="HTH_TETR_2"/>
    <property type="match status" value="1"/>
</dbReference>
<dbReference type="RefSeq" id="WP_127918648.1">
    <property type="nucleotide sequence ID" value="NZ_RKLP01000015.1"/>
</dbReference>
<dbReference type="GO" id="GO:0000976">
    <property type="term" value="F:transcription cis-regulatory region binding"/>
    <property type="evidence" value="ECO:0007669"/>
    <property type="project" value="TreeGrafter"/>
</dbReference>
<evidence type="ECO:0000259" key="4">
    <source>
        <dbReference type="PROSITE" id="PS50977"/>
    </source>
</evidence>
<dbReference type="EMBL" id="RKLP01000015">
    <property type="protein sequence ID" value="RVW07070.1"/>
    <property type="molecule type" value="Genomic_DNA"/>
</dbReference>
<dbReference type="GO" id="GO:0003700">
    <property type="term" value="F:DNA-binding transcription factor activity"/>
    <property type="evidence" value="ECO:0007669"/>
    <property type="project" value="TreeGrafter"/>
</dbReference>
<feature type="DNA-binding region" description="H-T-H motif" evidence="2">
    <location>
        <begin position="48"/>
        <end position="67"/>
    </location>
</feature>
<dbReference type="InterPro" id="IPR001647">
    <property type="entry name" value="HTH_TetR"/>
</dbReference>
<dbReference type="PANTHER" id="PTHR30055">
    <property type="entry name" value="HTH-TYPE TRANSCRIPTIONAL REGULATOR RUTR"/>
    <property type="match status" value="1"/>
</dbReference>
<dbReference type="SUPFAM" id="SSF46689">
    <property type="entry name" value="Homeodomain-like"/>
    <property type="match status" value="1"/>
</dbReference>
<protein>
    <submittedName>
        <fullName evidence="5">TetR/AcrR family transcriptional regulator</fullName>
    </submittedName>
</protein>